<keyword evidence="10" id="KW-1185">Reference proteome</keyword>
<dbReference type="Proteomes" id="UP001221898">
    <property type="component" value="Unassembled WGS sequence"/>
</dbReference>
<comment type="caution">
    <text evidence="9">The sequence shown here is derived from an EMBL/GenBank/DDBJ whole genome shotgun (WGS) entry which is preliminary data.</text>
</comment>
<dbReference type="Pfam" id="PF00250">
    <property type="entry name" value="Forkhead"/>
    <property type="match status" value="1"/>
</dbReference>
<reference evidence="9" key="1">
    <citation type="journal article" date="2023" name="Science">
        <title>Genome structures resolve the early diversification of teleost fishes.</title>
        <authorList>
            <person name="Parey E."/>
            <person name="Louis A."/>
            <person name="Montfort J."/>
            <person name="Bouchez O."/>
            <person name="Roques C."/>
            <person name="Iampietro C."/>
            <person name="Lluch J."/>
            <person name="Castinel A."/>
            <person name="Donnadieu C."/>
            <person name="Desvignes T."/>
            <person name="Floi Bucao C."/>
            <person name="Jouanno E."/>
            <person name="Wen M."/>
            <person name="Mejri S."/>
            <person name="Dirks R."/>
            <person name="Jansen H."/>
            <person name="Henkel C."/>
            <person name="Chen W.J."/>
            <person name="Zahm M."/>
            <person name="Cabau C."/>
            <person name="Klopp C."/>
            <person name="Thompson A.W."/>
            <person name="Robinson-Rechavi M."/>
            <person name="Braasch I."/>
            <person name="Lecointre G."/>
            <person name="Bobe J."/>
            <person name="Postlethwait J.H."/>
            <person name="Berthelot C."/>
            <person name="Roest Crollius H."/>
            <person name="Guiguen Y."/>
        </authorList>
    </citation>
    <scope>NUCLEOTIDE SEQUENCE</scope>
    <source>
        <strain evidence="9">NC1722</strain>
    </source>
</reference>
<keyword evidence="5" id="KW-0804">Transcription</keyword>
<keyword evidence="4 6" id="KW-0238">DNA-binding</keyword>
<dbReference type="InterPro" id="IPR036388">
    <property type="entry name" value="WH-like_DNA-bd_sf"/>
</dbReference>
<feature type="compositionally biased region" description="Low complexity" evidence="7">
    <location>
        <begin position="442"/>
        <end position="453"/>
    </location>
</feature>
<dbReference type="GO" id="GO:0005634">
    <property type="term" value="C:nucleus"/>
    <property type="evidence" value="ECO:0007669"/>
    <property type="project" value="UniProtKB-SubCell"/>
</dbReference>
<feature type="compositionally biased region" description="Basic residues" evidence="7">
    <location>
        <begin position="454"/>
        <end position="465"/>
    </location>
</feature>
<feature type="region of interest" description="Disordered" evidence="7">
    <location>
        <begin position="101"/>
        <end position="142"/>
    </location>
</feature>
<feature type="domain" description="Fork-head" evidence="8">
    <location>
        <begin position="45"/>
        <end position="88"/>
    </location>
</feature>
<comment type="subcellular location">
    <subcellularLocation>
        <location evidence="1">Cytoplasm</location>
    </subcellularLocation>
    <subcellularLocation>
        <location evidence="6">Nucleus</location>
    </subcellularLocation>
</comment>
<accession>A0AAD7W7G3</accession>
<proteinExistence type="predicted"/>
<evidence type="ECO:0000256" key="6">
    <source>
        <dbReference type="PROSITE-ProRule" id="PRU00089"/>
    </source>
</evidence>
<organism evidence="9 10">
    <name type="scientific">Aldrovandia affinis</name>
    <dbReference type="NCBI Taxonomy" id="143900"/>
    <lineage>
        <taxon>Eukaryota</taxon>
        <taxon>Metazoa</taxon>
        <taxon>Chordata</taxon>
        <taxon>Craniata</taxon>
        <taxon>Vertebrata</taxon>
        <taxon>Euteleostomi</taxon>
        <taxon>Actinopterygii</taxon>
        <taxon>Neopterygii</taxon>
        <taxon>Teleostei</taxon>
        <taxon>Notacanthiformes</taxon>
        <taxon>Halosauridae</taxon>
        <taxon>Aldrovandia</taxon>
    </lineage>
</organism>
<dbReference type="GO" id="GO:0000978">
    <property type="term" value="F:RNA polymerase II cis-regulatory region sequence-specific DNA binding"/>
    <property type="evidence" value="ECO:0007669"/>
    <property type="project" value="TreeGrafter"/>
</dbReference>
<dbReference type="PANTHER" id="PTHR45767:SF5">
    <property type="entry name" value="FORKHEAD BOX PROTEIN O6"/>
    <property type="match status" value="1"/>
</dbReference>
<feature type="region of interest" description="Disordered" evidence="7">
    <location>
        <begin position="333"/>
        <end position="385"/>
    </location>
</feature>
<protein>
    <recommendedName>
        <fullName evidence="8">Fork-head domain-containing protein</fullName>
    </recommendedName>
</protein>
<feature type="compositionally biased region" description="Pro residues" evidence="7">
    <location>
        <begin position="495"/>
        <end position="508"/>
    </location>
</feature>
<keyword evidence="6" id="KW-0539">Nucleus</keyword>
<dbReference type="SMART" id="SM00339">
    <property type="entry name" value="FH"/>
    <property type="match status" value="1"/>
</dbReference>
<evidence type="ECO:0000256" key="5">
    <source>
        <dbReference type="ARBA" id="ARBA00023163"/>
    </source>
</evidence>
<evidence type="ECO:0000256" key="7">
    <source>
        <dbReference type="SAM" id="MobiDB-lite"/>
    </source>
</evidence>
<dbReference type="Pfam" id="PF16675">
    <property type="entry name" value="FOXO_KIX_bdg"/>
    <property type="match status" value="1"/>
</dbReference>
<feature type="region of interest" description="Disordered" evidence="7">
    <location>
        <begin position="175"/>
        <end position="201"/>
    </location>
</feature>
<dbReference type="PANTHER" id="PTHR45767">
    <property type="entry name" value="FORKHEAD BOX PROTEIN O"/>
    <property type="match status" value="1"/>
</dbReference>
<dbReference type="Gene3D" id="1.10.10.10">
    <property type="entry name" value="Winged helix-like DNA-binding domain superfamily/Winged helix DNA-binding domain"/>
    <property type="match status" value="1"/>
</dbReference>
<dbReference type="InterPro" id="IPR001766">
    <property type="entry name" value="Fork_head_dom"/>
</dbReference>
<gene>
    <name evidence="9" type="ORF">AAFF_G00161100</name>
</gene>
<evidence type="ECO:0000256" key="4">
    <source>
        <dbReference type="ARBA" id="ARBA00023125"/>
    </source>
</evidence>
<dbReference type="PROSITE" id="PS50039">
    <property type="entry name" value="FORK_HEAD_3"/>
    <property type="match status" value="1"/>
</dbReference>
<feature type="compositionally biased region" description="Low complexity" evidence="7">
    <location>
        <begin position="186"/>
        <end position="201"/>
    </location>
</feature>
<keyword evidence="2" id="KW-0963">Cytoplasm</keyword>
<evidence type="ECO:0000259" key="8">
    <source>
        <dbReference type="PROSITE" id="PS50039"/>
    </source>
</evidence>
<evidence type="ECO:0000256" key="2">
    <source>
        <dbReference type="ARBA" id="ARBA00022490"/>
    </source>
</evidence>
<evidence type="ECO:0000256" key="1">
    <source>
        <dbReference type="ARBA" id="ARBA00004496"/>
    </source>
</evidence>
<dbReference type="AlphaFoldDB" id="A0AAD7W7G3"/>
<feature type="DNA-binding region" description="Fork-head" evidence="6">
    <location>
        <begin position="45"/>
        <end position="88"/>
    </location>
</feature>
<dbReference type="GO" id="GO:0000981">
    <property type="term" value="F:DNA-binding transcription factor activity, RNA polymerase II-specific"/>
    <property type="evidence" value="ECO:0007669"/>
    <property type="project" value="TreeGrafter"/>
</dbReference>
<feature type="compositionally biased region" description="Gly residues" evidence="7">
    <location>
        <begin position="131"/>
        <end position="141"/>
    </location>
</feature>
<evidence type="ECO:0000313" key="9">
    <source>
        <dbReference type="EMBL" id="KAJ8387056.1"/>
    </source>
</evidence>
<dbReference type="EMBL" id="JAINUG010000218">
    <property type="protein sequence ID" value="KAJ8387056.1"/>
    <property type="molecule type" value="Genomic_DNA"/>
</dbReference>
<sequence>MKATNQTATGQDVPAPPLGTCVSNSGKVGSPRATKGDIAQCQIGNSIRHNLSLHTRFIRVQNEGTGKSSWWMLNPEGGKAGKAPRRRAVSMDNNAKYLKSKGRVSRKKAAGGVGPGVRAGLQGSPERGSPTGKGGSAAAGGRGEEFDAWTELHSRTSSSASTLSGRLSPILAEGELEEPEEGGGLSCSPSPRLYPSPSSVRSPALGCPTVELPQLADLAGAISLEERLMKDGYHQPARHKRPAFHFGPGGGGKAQGSYCGAAYGQPAMGLLRHHTPMQTIQENKAASFQGSMRAYSGANALQNLLTAGGPPPYCAKELMMRPEGEPRAMMALPPSTTNGVGSHNHNHHPAAHHHGHNSTHNQPHSHNLNSGQSHAHVHGRPRQQALAPRMSGGLLQPYGLKAPADLYSPTAHAHLPASTALPPNPAGMLGAPQDSCHLATAPQPRHQPYQGGPPHHHHHHHHHPHQGVSDARHGHYHHQPGGGGGGGGGRRRLPRLPPPIPPPPAPPS</sequence>
<name>A0AAD7W7G3_9TELE</name>
<feature type="compositionally biased region" description="Basic residues" evidence="7">
    <location>
        <begin position="344"/>
        <end position="357"/>
    </location>
</feature>
<dbReference type="SUPFAM" id="SSF46785">
    <property type="entry name" value="Winged helix' DNA-binding domain"/>
    <property type="match status" value="1"/>
</dbReference>
<evidence type="ECO:0000256" key="3">
    <source>
        <dbReference type="ARBA" id="ARBA00023015"/>
    </source>
</evidence>
<evidence type="ECO:0000313" key="10">
    <source>
        <dbReference type="Proteomes" id="UP001221898"/>
    </source>
</evidence>
<dbReference type="GO" id="GO:0005737">
    <property type="term" value="C:cytoplasm"/>
    <property type="evidence" value="ECO:0007669"/>
    <property type="project" value="UniProtKB-SubCell"/>
</dbReference>
<dbReference type="InterPro" id="IPR032068">
    <property type="entry name" value="FOXO_KIX-bd"/>
</dbReference>
<keyword evidence="3" id="KW-0805">Transcription regulation</keyword>
<feature type="region of interest" description="Disordered" evidence="7">
    <location>
        <begin position="417"/>
        <end position="508"/>
    </location>
</feature>
<dbReference type="InterPro" id="IPR036390">
    <property type="entry name" value="WH_DNA-bd_sf"/>
</dbReference>